<dbReference type="InterPro" id="IPR036196">
    <property type="entry name" value="Ptyr_pPase_sf"/>
</dbReference>
<reference evidence="3 4" key="1">
    <citation type="submission" date="2019-10" db="EMBL/GenBank/DDBJ databases">
        <title>Georgenia wutianyii sp. nov. and Georgenia yuyongxinii sp. nov. isolated from plateau pika (Ochotona curzoniae) in the Qinghai-Tibet plateau of China.</title>
        <authorList>
            <person name="Tian Z."/>
        </authorList>
    </citation>
    <scope>NUCLEOTIDE SEQUENCE [LARGE SCALE GENOMIC DNA]</scope>
    <source>
        <strain evidence="3 4">JCM 19765</strain>
    </source>
</reference>
<evidence type="ECO:0000259" key="2">
    <source>
        <dbReference type="PROSITE" id="PS50987"/>
    </source>
</evidence>
<keyword evidence="4" id="KW-1185">Reference proteome</keyword>
<dbReference type="InterPro" id="IPR036388">
    <property type="entry name" value="WH-like_DNA-bd_sf"/>
</dbReference>
<dbReference type="SUPFAM" id="SSF46785">
    <property type="entry name" value="Winged helix' DNA-binding domain"/>
    <property type="match status" value="1"/>
</dbReference>
<name>A0A6N7EG59_9MICO</name>
<keyword evidence="1" id="KW-0059">Arsenical resistance</keyword>
<dbReference type="InterPro" id="IPR036390">
    <property type="entry name" value="WH_DNA-bd_sf"/>
</dbReference>
<dbReference type="PANTHER" id="PTHR43428:SF1">
    <property type="entry name" value="ARSENATE REDUCTASE"/>
    <property type="match status" value="1"/>
</dbReference>
<accession>A0A6N7EG59</accession>
<sequence length="236" mass="25428">MSTERVSERRRRAALHAALADPARLQIVDTLSLGDAAPSELAEALGMPSNLLAHHLKVLEREGVVGRTRSEGDKRRSYVRLVPGGLDDLAAGEVRAVPRVLFVCTANSARSHLAAALWLQASEIPADSAGTHPAEAIAPGAVESARRHDLNLPEVRPQHVDRVRTEGDLLVTVCDRAHEELTFPVDVHWSIPDPILAGTPEAFDHALEELDRRVGNLAPRLSLPVNPTDVAAAATR</sequence>
<dbReference type="GO" id="GO:0003700">
    <property type="term" value="F:DNA-binding transcription factor activity"/>
    <property type="evidence" value="ECO:0007669"/>
    <property type="project" value="InterPro"/>
</dbReference>
<dbReference type="PROSITE" id="PS50987">
    <property type="entry name" value="HTH_ARSR_2"/>
    <property type="match status" value="1"/>
</dbReference>
<protein>
    <submittedName>
        <fullName evidence="3">Helix-turn-helix domain-containing protein</fullName>
    </submittedName>
</protein>
<dbReference type="Proteomes" id="UP000437709">
    <property type="component" value="Unassembled WGS sequence"/>
</dbReference>
<dbReference type="SUPFAM" id="SSF52788">
    <property type="entry name" value="Phosphotyrosine protein phosphatases I"/>
    <property type="match status" value="1"/>
</dbReference>
<dbReference type="InterPro" id="IPR001845">
    <property type="entry name" value="HTH_ArsR_DNA-bd_dom"/>
</dbReference>
<dbReference type="EMBL" id="WHPC01000005">
    <property type="protein sequence ID" value="MPV35948.1"/>
    <property type="molecule type" value="Genomic_DNA"/>
</dbReference>
<dbReference type="CDD" id="cd00090">
    <property type="entry name" value="HTH_ARSR"/>
    <property type="match status" value="1"/>
</dbReference>
<gene>
    <name evidence="3" type="ORF">GB881_02600</name>
</gene>
<evidence type="ECO:0000313" key="3">
    <source>
        <dbReference type="EMBL" id="MPV35948.1"/>
    </source>
</evidence>
<dbReference type="RefSeq" id="WP_152193267.1">
    <property type="nucleotide sequence ID" value="NZ_VUKD01000001.1"/>
</dbReference>
<dbReference type="PANTHER" id="PTHR43428">
    <property type="entry name" value="ARSENATE REDUCTASE"/>
    <property type="match status" value="1"/>
</dbReference>
<dbReference type="Pfam" id="PF01022">
    <property type="entry name" value="HTH_5"/>
    <property type="match status" value="1"/>
</dbReference>
<dbReference type="GO" id="GO:0046685">
    <property type="term" value="P:response to arsenic-containing substance"/>
    <property type="evidence" value="ECO:0007669"/>
    <property type="project" value="UniProtKB-KW"/>
</dbReference>
<evidence type="ECO:0000313" key="4">
    <source>
        <dbReference type="Proteomes" id="UP000437709"/>
    </source>
</evidence>
<organism evidence="3 4">
    <name type="scientific">Georgenia subflava</name>
    <dbReference type="NCBI Taxonomy" id="1622177"/>
    <lineage>
        <taxon>Bacteria</taxon>
        <taxon>Bacillati</taxon>
        <taxon>Actinomycetota</taxon>
        <taxon>Actinomycetes</taxon>
        <taxon>Micrococcales</taxon>
        <taxon>Bogoriellaceae</taxon>
        <taxon>Georgenia</taxon>
    </lineage>
</organism>
<feature type="domain" description="HTH arsR-type" evidence="2">
    <location>
        <begin position="4"/>
        <end position="98"/>
    </location>
</feature>
<dbReference type="Pfam" id="PF01451">
    <property type="entry name" value="LMWPc"/>
    <property type="match status" value="1"/>
</dbReference>
<dbReference type="InterPro" id="IPR011991">
    <property type="entry name" value="ArsR-like_HTH"/>
</dbReference>
<dbReference type="AlphaFoldDB" id="A0A6N7EG59"/>
<evidence type="ECO:0000256" key="1">
    <source>
        <dbReference type="ARBA" id="ARBA00022849"/>
    </source>
</evidence>
<dbReference type="InterPro" id="IPR023485">
    <property type="entry name" value="Ptyr_pPase"/>
</dbReference>
<dbReference type="SMART" id="SM00418">
    <property type="entry name" value="HTH_ARSR"/>
    <property type="match status" value="1"/>
</dbReference>
<proteinExistence type="predicted"/>
<dbReference type="Gene3D" id="1.10.10.10">
    <property type="entry name" value="Winged helix-like DNA-binding domain superfamily/Winged helix DNA-binding domain"/>
    <property type="match status" value="1"/>
</dbReference>
<comment type="caution">
    <text evidence="3">The sequence shown here is derived from an EMBL/GenBank/DDBJ whole genome shotgun (WGS) entry which is preliminary data.</text>
</comment>
<dbReference type="OrthoDB" id="9784339at2"/>
<dbReference type="Gene3D" id="3.40.50.2300">
    <property type="match status" value="1"/>
</dbReference>
<dbReference type="SMART" id="SM00226">
    <property type="entry name" value="LMWPc"/>
    <property type="match status" value="1"/>
</dbReference>